<accession>A0A1X6MRL4</accession>
<name>A0A1X6MRL4_9APHY</name>
<evidence type="ECO:0000313" key="2">
    <source>
        <dbReference type="EMBL" id="OSX58866.1"/>
    </source>
</evidence>
<sequence>MTGHLHPSRLLLLLPARVRLFDHILVLYLCQPPMTGTRWQANGGHSKDHLLLQFKNEQVNGRCGCSLCSVKSVMIKVLVLLSLEPGSANADLRRVKYHKNQANGKDDSHTGAGFVFNMWQVDCVAGMMDSEDMQAFKADGKEEYPECRDLGSSDKDKQTRRLGAFDWVSPKRW</sequence>
<gene>
    <name evidence="2" type="ORF">POSPLADRAFT_1059959</name>
</gene>
<organism evidence="2 3">
    <name type="scientific">Postia placenta MAD-698-R-SB12</name>
    <dbReference type="NCBI Taxonomy" id="670580"/>
    <lineage>
        <taxon>Eukaryota</taxon>
        <taxon>Fungi</taxon>
        <taxon>Dikarya</taxon>
        <taxon>Basidiomycota</taxon>
        <taxon>Agaricomycotina</taxon>
        <taxon>Agaricomycetes</taxon>
        <taxon>Polyporales</taxon>
        <taxon>Adustoporiaceae</taxon>
        <taxon>Rhodonia</taxon>
    </lineage>
</organism>
<feature type="signal peptide" evidence="1">
    <location>
        <begin position="1"/>
        <end position="20"/>
    </location>
</feature>
<dbReference type="GeneID" id="36326162"/>
<protein>
    <submittedName>
        <fullName evidence="2">Uncharacterized protein</fullName>
    </submittedName>
</protein>
<evidence type="ECO:0000256" key="1">
    <source>
        <dbReference type="SAM" id="SignalP"/>
    </source>
</evidence>
<dbReference type="Proteomes" id="UP000194127">
    <property type="component" value="Unassembled WGS sequence"/>
</dbReference>
<keyword evidence="1" id="KW-0732">Signal</keyword>
<dbReference type="OrthoDB" id="2400485at2759"/>
<proteinExistence type="predicted"/>
<dbReference type="RefSeq" id="XP_024335660.1">
    <property type="nucleotide sequence ID" value="XM_024481212.1"/>
</dbReference>
<keyword evidence="3" id="KW-1185">Reference proteome</keyword>
<dbReference type="EMBL" id="KZ110603">
    <property type="protein sequence ID" value="OSX58866.1"/>
    <property type="molecule type" value="Genomic_DNA"/>
</dbReference>
<evidence type="ECO:0000313" key="3">
    <source>
        <dbReference type="Proteomes" id="UP000194127"/>
    </source>
</evidence>
<feature type="chain" id="PRO_5013049859" evidence="1">
    <location>
        <begin position="21"/>
        <end position="173"/>
    </location>
</feature>
<dbReference type="STRING" id="670580.A0A1X6MRL4"/>
<dbReference type="AlphaFoldDB" id="A0A1X6MRL4"/>
<reference evidence="2 3" key="1">
    <citation type="submission" date="2017-04" db="EMBL/GenBank/DDBJ databases">
        <title>Genome Sequence of the Model Brown-Rot Fungus Postia placenta SB12.</title>
        <authorList>
            <consortium name="DOE Joint Genome Institute"/>
            <person name="Gaskell J."/>
            <person name="Kersten P."/>
            <person name="Larrondo L.F."/>
            <person name="Canessa P."/>
            <person name="Martinez D."/>
            <person name="Hibbett D."/>
            <person name="Schmoll M."/>
            <person name="Kubicek C.P."/>
            <person name="Martinez A.T."/>
            <person name="Yadav J."/>
            <person name="Master E."/>
            <person name="Magnuson J.K."/>
            <person name="James T."/>
            <person name="Yaver D."/>
            <person name="Berka R."/>
            <person name="Labutti K."/>
            <person name="Lipzen A."/>
            <person name="Aerts A."/>
            <person name="Barry K."/>
            <person name="Henrissat B."/>
            <person name="Blanchette R."/>
            <person name="Grigoriev I."/>
            <person name="Cullen D."/>
        </authorList>
    </citation>
    <scope>NUCLEOTIDE SEQUENCE [LARGE SCALE GENOMIC DNA]</scope>
    <source>
        <strain evidence="2 3">MAD-698-R-SB12</strain>
    </source>
</reference>